<reference evidence="2 3" key="1">
    <citation type="submission" date="2024-08" db="EMBL/GenBank/DDBJ databases">
        <authorList>
            <person name="Cucini C."/>
            <person name="Frati F."/>
        </authorList>
    </citation>
    <scope>NUCLEOTIDE SEQUENCE [LARGE SCALE GENOMIC DNA]</scope>
</reference>
<sequence>MSQPQEEPAYYASECISKKYREILKSNGINEEIEEVTVADAGLKGEGMASQTQYVTIKLKNTNMKPLNLFVKVHTSNPQHSEWIEEWKLFEKESRFFMEYVPAAKEFCKSKGREGLIDFYPKCYYGDQTMVVLENLVLEKGYVLLNKEVKQDLEATRLAIVNLAKHHAISYAFIKELGGAEKFFDRFPNLNFEPFLQESARVMMEPMLDNGLSTNITILEKNNVEGKDEAVEKLKSHLGNPFSLMQDVLKYNPEDERLLVLNHGDYWNNNSLFLKDSANDKAIGHVAIDLQMVNYNSPATDISYYLYTSVKEEVRQANLQELLKLYFDTLKETAQNLDHTLDLTFGEFYAIYLKKLKFGFWFGFCVATDAGLAIMKDLDINEMGELKDYASQSEKLIQKWIEENPEKGLESARKIVGLVNEYYSLIEA</sequence>
<dbReference type="SUPFAM" id="SSF56112">
    <property type="entry name" value="Protein kinase-like (PK-like)"/>
    <property type="match status" value="1"/>
</dbReference>
<dbReference type="SMART" id="SM00587">
    <property type="entry name" value="CHK"/>
    <property type="match status" value="1"/>
</dbReference>
<proteinExistence type="predicted"/>
<dbReference type="Pfam" id="PF02958">
    <property type="entry name" value="EcKL"/>
    <property type="match status" value="1"/>
</dbReference>
<accession>A0ABP1R9J6</accession>
<keyword evidence="3" id="KW-1185">Reference proteome</keyword>
<dbReference type="InterPro" id="IPR004119">
    <property type="entry name" value="EcKL"/>
</dbReference>
<evidence type="ECO:0000313" key="2">
    <source>
        <dbReference type="EMBL" id="CAL8123643.1"/>
    </source>
</evidence>
<evidence type="ECO:0000259" key="1">
    <source>
        <dbReference type="SMART" id="SM00587"/>
    </source>
</evidence>
<dbReference type="InterPro" id="IPR015897">
    <property type="entry name" value="CHK_kinase-like"/>
</dbReference>
<dbReference type="PANTHER" id="PTHR11012">
    <property type="entry name" value="PROTEIN KINASE-LIKE DOMAIN-CONTAINING"/>
    <property type="match status" value="1"/>
</dbReference>
<name>A0ABP1R9J6_9HEXA</name>
<evidence type="ECO:0000313" key="3">
    <source>
        <dbReference type="Proteomes" id="UP001642540"/>
    </source>
</evidence>
<dbReference type="Gene3D" id="3.90.1200.10">
    <property type="match status" value="1"/>
</dbReference>
<gene>
    <name evidence="2" type="ORF">ODALV1_LOCUS20260</name>
</gene>
<organism evidence="2 3">
    <name type="scientific">Orchesella dallaii</name>
    <dbReference type="NCBI Taxonomy" id="48710"/>
    <lineage>
        <taxon>Eukaryota</taxon>
        <taxon>Metazoa</taxon>
        <taxon>Ecdysozoa</taxon>
        <taxon>Arthropoda</taxon>
        <taxon>Hexapoda</taxon>
        <taxon>Collembola</taxon>
        <taxon>Entomobryomorpha</taxon>
        <taxon>Entomobryoidea</taxon>
        <taxon>Orchesellidae</taxon>
        <taxon>Orchesellinae</taxon>
        <taxon>Orchesella</taxon>
    </lineage>
</organism>
<dbReference type="PANTHER" id="PTHR11012:SF30">
    <property type="entry name" value="PROTEIN KINASE-LIKE DOMAIN-CONTAINING"/>
    <property type="match status" value="1"/>
</dbReference>
<dbReference type="EMBL" id="CAXLJM020000068">
    <property type="protein sequence ID" value="CAL8123643.1"/>
    <property type="molecule type" value="Genomic_DNA"/>
</dbReference>
<dbReference type="Proteomes" id="UP001642540">
    <property type="component" value="Unassembled WGS sequence"/>
</dbReference>
<dbReference type="InterPro" id="IPR011009">
    <property type="entry name" value="Kinase-like_dom_sf"/>
</dbReference>
<comment type="caution">
    <text evidence="2">The sequence shown here is derived from an EMBL/GenBank/DDBJ whole genome shotgun (WGS) entry which is preliminary data.</text>
</comment>
<protein>
    <recommendedName>
        <fullName evidence="1">CHK kinase-like domain-containing protein</fullName>
    </recommendedName>
</protein>
<feature type="domain" description="CHK kinase-like" evidence="1">
    <location>
        <begin position="131"/>
        <end position="336"/>
    </location>
</feature>